<keyword evidence="1 9" id="KW-0963">Cytoplasm</keyword>
<dbReference type="Pfam" id="PF01467">
    <property type="entry name" value="CTP_transf_like"/>
    <property type="match status" value="1"/>
</dbReference>
<dbReference type="PANTHER" id="PTHR21342">
    <property type="entry name" value="PHOSPHOPANTETHEINE ADENYLYLTRANSFERASE"/>
    <property type="match status" value="1"/>
</dbReference>
<keyword evidence="5 9" id="KW-0067">ATP-binding</keyword>
<dbReference type="UniPathway" id="UPA00241">
    <property type="reaction ID" value="UER00355"/>
</dbReference>
<feature type="binding site" evidence="9">
    <location>
        <begin position="133"/>
        <end position="139"/>
    </location>
    <ligand>
        <name>ATP</name>
        <dbReference type="ChEBI" id="CHEBI:30616"/>
    </ligand>
</feature>
<dbReference type="AlphaFoldDB" id="A0A2S9QC37"/>
<feature type="binding site" evidence="9">
    <location>
        <position position="24"/>
    </location>
    <ligand>
        <name>ATP</name>
        <dbReference type="ChEBI" id="CHEBI:30616"/>
    </ligand>
</feature>
<proteinExistence type="inferred from homology"/>
<feature type="domain" description="Cytidyltransferase-like" evidence="10">
    <location>
        <begin position="12"/>
        <end position="143"/>
    </location>
</feature>
<comment type="function">
    <text evidence="9">Reversibly transfers an adenylyl group from ATP to 4'-phosphopantetheine, yielding dephospho-CoA (dPCoA) and pyrophosphate.</text>
</comment>
<comment type="catalytic activity">
    <reaction evidence="8 9">
        <text>(R)-4'-phosphopantetheine + ATP + H(+) = 3'-dephospho-CoA + diphosphate</text>
        <dbReference type="Rhea" id="RHEA:19801"/>
        <dbReference type="ChEBI" id="CHEBI:15378"/>
        <dbReference type="ChEBI" id="CHEBI:30616"/>
        <dbReference type="ChEBI" id="CHEBI:33019"/>
        <dbReference type="ChEBI" id="CHEBI:57328"/>
        <dbReference type="ChEBI" id="CHEBI:61723"/>
        <dbReference type="EC" id="2.7.7.3"/>
    </reaction>
</comment>
<feature type="binding site" evidence="9">
    <location>
        <position position="83"/>
    </location>
    <ligand>
        <name>substrate</name>
    </ligand>
</feature>
<feature type="binding site" evidence="9">
    <location>
        <begin position="98"/>
        <end position="100"/>
    </location>
    <ligand>
        <name>ATP</name>
        <dbReference type="ChEBI" id="CHEBI:30616"/>
    </ligand>
</feature>
<feature type="binding site" evidence="9">
    <location>
        <position position="16"/>
    </location>
    <ligand>
        <name>substrate</name>
    </ligand>
</feature>
<keyword evidence="6 9" id="KW-0460">Magnesium</keyword>
<dbReference type="PANTHER" id="PTHR21342:SF1">
    <property type="entry name" value="PHOSPHOPANTETHEINE ADENYLYLTRANSFERASE"/>
    <property type="match status" value="1"/>
</dbReference>
<feature type="binding site" evidence="9">
    <location>
        <position position="108"/>
    </location>
    <ligand>
        <name>ATP</name>
        <dbReference type="ChEBI" id="CHEBI:30616"/>
    </ligand>
</feature>
<evidence type="ECO:0000256" key="5">
    <source>
        <dbReference type="ARBA" id="ARBA00022840"/>
    </source>
</evidence>
<dbReference type="GO" id="GO:0005737">
    <property type="term" value="C:cytoplasm"/>
    <property type="evidence" value="ECO:0007669"/>
    <property type="project" value="UniProtKB-SubCell"/>
</dbReference>
<feature type="binding site" evidence="9">
    <location>
        <begin position="16"/>
        <end position="17"/>
    </location>
    <ligand>
        <name>ATP</name>
        <dbReference type="ChEBI" id="CHEBI:30616"/>
    </ligand>
</feature>
<dbReference type="GO" id="GO:0005524">
    <property type="term" value="F:ATP binding"/>
    <property type="evidence" value="ECO:0007669"/>
    <property type="project" value="UniProtKB-KW"/>
</dbReference>
<comment type="subunit">
    <text evidence="9">Homohexamer.</text>
</comment>
<dbReference type="OrthoDB" id="9806661at2"/>
<dbReference type="InterPro" id="IPR014729">
    <property type="entry name" value="Rossmann-like_a/b/a_fold"/>
</dbReference>
<evidence type="ECO:0000256" key="9">
    <source>
        <dbReference type="HAMAP-Rule" id="MF_00151"/>
    </source>
</evidence>
<gene>
    <name evidence="9" type="primary">coaD</name>
    <name evidence="11" type="ORF">C5L14_16560</name>
</gene>
<evidence type="ECO:0000313" key="11">
    <source>
        <dbReference type="EMBL" id="PRH86898.1"/>
    </source>
</evidence>
<keyword evidence="4 9" id="KW-0547">Nucleotide-binding</keyword>
<comment type="similarity">
    <text evidence="9">Belongs to the bacterial CoaD family.</text>
</comment>
<dbReference type="SUPFAM" id="SSF52374">
    <property type="entry name" value="Nucleotidylyl transferase"/>
    <property type="match status" value="1"/>
</dbReference>
<evidence type="ECO:0000256" key="6">
    <source>
        <dbReference type="ARBA" id="ARBA00022842"/>
    </source>
</evidence>
<dbReference type="NCBIfam" id="TIGR00125">
    <property type="entry name" value="cyt_tran_rel"/>
    <property type="match status" value="1"/>
</dbReference>
<dbReference type="PRINTS" id="PR01020">
    <property type="entry name" value="LPSBIOSNTHSS"/>
</dbReference>
<evidence type="ECO:0000256" key="2">
    <source>
        <dbReference type="ARBA" id="ARBA00022679"/>
    </source>
</evidence>
<keyword evidence="12" id="KW-1185">Reference proteome</keyword>
<protein>
    <recommendedName>
        <fullName evidence="9">Phosphopantetheine adenylyltransferase</fullName>
        <ecNumber evidence="9">2.7.7.3</ecNumber>
    </recommendedName>
    <alternativeName>
        <fullName evidence="9">Dephospho-CoA pyrophosphorylase</fullName>
    </alternativeName>
    <alternativeName>
        <fullName evidence="9">Pantetheine-phosphate adenylyltransferase</fullName>
        <shortName evidence="9">PPAT</shortName>
    </alternativeName>
</protein>
<evidence type="ECO:0000256" key="8">
    <source>
        <dbReference type="ARBA" id="ARBA00029346"/>
    </source>
</evidence>
<name>A0A2S9QC37_9HYPH</name>
<comment type="cofactor">
    <cofactor evidence="9">
        <name>Mg(2+)</name>
        <dbReference type="ChEBI" id="CHEBI:18420"/>
    </cofactor>
</comment>
<dbReference type="Gene3D" id="3.40.50.620">
    <property type="entry name" value="HUPs"/>
    <property type="match status" value="1"/>
</dbReference>
<organism evidence="11 12">
    <name type="scientific">Labrys okinawensis</name>
    <dbReference type="NCBI Taxonomy" id="346911"/>
    <lineage>
        <taxon>Bacteria</taxon>
        <taxon>Pseudomonadati</taxon>
        <taxon>Pseudomonadota</taxon>
        <taxon>Alphaproteobacteria</taxon>
        <taxon>Hyphomicrobiales</taxon>
        <taxon>Xanthobacteraceae</taxon>
        <taxon>Labrys</taxon>
    </lineage>
</organism>
<evidence type="ECO:0000313" key="12">
    <source>
        <dbReference type="Proteomes" id="UP000237682"/>
    </source>
</evidence>
<keyword evidence="7 9" id="KW-0173">Coenzyme A biosynthesis</keyword>
<evidence type="ECO:0000256" key="7">
    <source>
        <dbReference type="ARBA" id="ARBA00022993"/>
    </source>
</evidence>
<dbReference type="GO" id="GO:0015937">
    <property type="term" value="P:coenzyme A biosynthetic process"/>
    <property type="evidence" value="ECO:0007669"/>
    <property type="project" value="UniProtKB-UniRule"/>
</dbReference>
<dbReference type="NCBIfam" id="TIGR01510">
    <property type="entry name" value="coaD_prev_kdtB"/>
    <property type="match status" value="1"/>
</dbReference>
<feature type="binding site" evidence="9">
    <location>
        <position position="97"/>
    </location>
    <ligand>
        <name>substrate</name>
    </ligand>
</feature>
<evidence type="ECO:0000259" key="10">
    <source>
        <dbReference type="Pfam" id="PF01467"/>
    </source>
</evidence>
<dbReference type="Proteomes" id="UP000237682">
    <property type="component" value="Unassembled WGS sequence"/>
</dbReference>
<evidence type="ECO:0000256" key="1">
    <source>
        <dbReference type="ARBA" id="ARBA00022490"/>
    </source>
</evidence>
<feature type="binding site" evidence="9">
    <location>
        <position position="48"/>
    </location>
    <ligand>
        <name>substrate</name>
    </ligand>
</feature>
<reference evidence="11 12" key="1">
    <citation type="submission" date="2018-02" db="EMBL/GenBank/DDBJ databases">
        <title>Whole genome sequencing of endophytic bacterium.</title>
        <authorList>
            <person name="Eedara R."/>
            <person name="Podile A.R."/>
        </authorList>
    </citation>
    <scope>NUCLEOTIDE SEQUENCE [LARGE SCALE GENOMIC DNA]</scope>
    <source>
        <strain evidence="11 12">RP1T</strain>
    </source>
</reference>
<keyword evidence="2 9" id="KW-0808">Transferase</keyword>
<comment type="pathway">
    <text evidence="9">Cofactor biosynthesis; coenzyme A biosynthesis; CoA from (R)-pantothenate: step 4/5.</text>
</comment>
<sequence length="172" mass="18259">MISAHTTPRTAFYAGSFDPLTNGHVDVIRHAAAVADRLVVAIGVHPGKAPLFTAEERMDMIREDCGPLLGPDRLDVVTFADLAVDAARRVGATLLIRGLRDGTDLDYEMQMAGMNAALAPGVQTVFLPSSPIVRPITATLVRQIAAMGGDVSGFVPAGVLRRLKARFAKSKP</sequence>
<keyword evidence="3 9" id="KW-0548">Nucleotidyltransferase</keyword>
<dbReference type="EMBL" id="PUEJ01000005">
    <property type="protein sequence ID" value="PRH86898.1"/>
    <property type="molecule type" value="Genomic_DNA"/>
</dbReference>
<dbReference type="InterPro" id="IPR001980">
    <property type="entry name" value="PPAT"/>
</dbReference>
<dbReference type="RefSeq" id="WP_105863121.1">
    <property type="nucleotide sequence ID" value="NZ_PUEJ01000005.1"/>
</dbReference>
<dbReference type="GO" id="GO:0004595">
    <property type="term" value="F:pantetheine-phosphate adenylyltransferase activity"/>
    <property type="evidence" value="ECO:0007669"/>
    <property type="project" value="UniProtKB-UniRule"/>
</dbReference>
<dbReference type="EC" id="2.7.7.3" evidence="9"/>
<comment type="subcellular location">
    <subcellularLocation>
        <location evidence="9">Cytoplasm</location>
    </subcellularLocation>
</comment>
<dbReference type="CDD" id="cd02163">
    <property type="entry name" value="PPAT"/>
    <property type="match status" value="1"/>
</dbReference>
<accession>A0A2S9QC37</accession>
<dbReference type="HAMAP" id="MF_00151">
    <property type="entry name" value="PPAT_bact"/>
    <property type="match status" value="1"/>
</dbReference>
<evidence type="ECO:0000256" key="3">
    <source>
        <dbReference type="ARBA" id="ARBA00022695"/>
    </source>
</evidence>
<dbReference type="InterPro" id="IPR004821">
    <property type="entry name" value="Cyt_trans-like"/>
</dbReference>
<evidence type="ECO:0000256" key="4">
    <source>
        <dbReference type="ARBA" id="ARBA00022741"/>
    </source>
</evidence>
<feature type="site" description="Transition state stabilizer" evidence="9">
    <location>
        <position position="24"/>
    </location>
</feature>
<comment type="caution">
    <text evidence="11">The sequence shown here is derived from an EMBL/GenBank/DDBJ whole genome shotgun (WGS) entry which is preliminary data.</text>
</comment>